<organism evidence="2 3">
    <name type="scientific">Parafrankia irregularis</name>
    <dbReference type="NCBI Taxonomy" id="795642"/>
    <lineage>
        <taxon>Bacteria</taxon>
        <taxon>Bacillati</taxon>
        <taxon>Actinomycetota</taxon>
        <taxon>Actinomycetes</taxon>
        <taxon>Frankiales</taxon>
        <taxon>Frankiaceae</taxon>
        <taxon>Parafrankia</taxon>
    </lineage>
</organism>
<proteinExistence type="predicted"/>
<dbReference type="AlphaFoldDB" id="A0A0S4QTX8"/>
<keyword evidence="3" id="KW-1185">Reference proteome</keyword>
<accession>A0A0S4QTX8</accession>
<dbReference type="Proteomes" id="UP000198802">
    <property type="component" value="Unassembled WGS sequence"/>
</dbReference>
<dbReference type="RefSeq" id="WP_091282965.1">
    <property type="nucleotide sequence ID" value="NZ_FAOZ01000024.1"/>
</dbReference>
<name>A0A0S4QTX8_9ACTN</name>
<protein>
    <submittedName>
        <fullName evidence="2">Uncharacterized protein</fullName>
    </submittedName>
</protein>
<evidence type="ECO:0000313" key="2">
    <source>
        <dbReference type="EMBL" id="CUU59041.1"/>
    </source>
</evidence>
<evidence type="ECO:0000313" key="3">
    <source>
        <dbReference type="Proteomes" id="UP000198802"/>
    </source>
</evidence>
<keyword evidence="1" id="KW-0472">Membrane</keyword>
<keyword evidence="1" id="KW-0812">Transmembrane</keyword>
<gene>
    <name evidence="2" type="ORF">Ga0074812_12466</name>
</gene>
<evidence type="ECO:0000256" key="1">
    <source>
        <dbReference type="SAM" id="Phobius"/>
    </source>
</evidence>
<sequence>MKRSLLALCPRRWRARYGDEFAALLQDTPLTFAVVVDVLRLAVGLHLRARPRLTRMAAAVLATAAMEVAAVRAELTDNILWAPTTPLRALTLVATLTPTALLLHSAVMRRIRPDGARAA</sequence>
<feature type="transmembrane region" description="Helical" evidence="1">
    <location>
        <begin position="30"/>
        <end position="49"/>
    </location>
</feature>
<dbReference type="EMBL" id="FAOZ01000024">
    <property type="protein sequence ID" value="CUU59041.1"/>
    <property type="molecule type" value="Genomic_DNA"/>
</dbReference>
<keyword evidence="1" id="KW-1133">Transmembrane helix</keyword>
<feature type="transmembrane region" description="Helical" evidence="1">
    <location>
        <begin position="87"/>
        <end position="107"/>
    </location>
</feature>
<reference evidence="3" key="1">
    <citation type="submission" date="2015-11" db="EMBL/GenBank/DDBJ databases">
        <authorList>
            <person name="Varghese N."/>
        </authorList>
    </citation>
    <scope>NUCLEOTIDE SEQUENCE [LARGE SCALE GENOMIC DNA]</scope>
    <source>
        <strain evidence="3">DSM 45899</strain>
    </source>
</reference>